<name>A0A803P9Q4_CANSA</name>
<evidence type="ECO:0000313" key="3">
    <source>
        <dbReference type="Proteomes" id="UP000596661"/>
    </source>
</evidence>
<protein>
    <submittedName>
        <fullName evidence="2">Uncharacterized protein</fullName>
    </submittedName>
</protein>
<dbReference type="EnsemblPlants" id="evm.model.03.622">
    <property type="protein sequence ID" value="cds.evm.model.03.622"/>
    <property type="gene ID" value="evm.TU.03.622"/>
</dbReference>
<dbReference type="Proteomes" id="UP000596661">
    <property type="component" value="Chromosome 3"/>
</dbReference>
<evidence type="ECO:0000256" key="1">
    <source>
        <dbReference type="SAM" id="MobiDB-lite"/>
    </source>
</evidence>
<evidence type="ECO:0000313" key="2">
    <source>
        <dbReference type="EnsemblPlants" id="cds.evm.model.03.622"/>
    </source>
</evidence>
<dbReference type="Gramene" id="evm.model.03.622">
    <property type="protein sequence ID" value="cds.evm.model.03.622"/>
    <property type="gene ID" value="evm.TU.03.622"/>
</dbReference>
<feature type="region of interest" description="Disordered" evidence="1">
    <location>
        <begin position="36"/>
        <end position="55"/>
    </location>
</feature>
<dbReference type="AlphaFoldDB" id="A0A803P9Q4"/>
<organism evidence="2 3">
    <name type="scientific">Cannabis sativa</name>
    <name type="common">Hemp</name>
    <name type="synonym">Marijuana</name>
    <dbReference type="NCBI Taxonomy" id="3483"/>
    <lineage>
        <taxon>Eukaryota</taxon>
        <taxon>Viridiplantae</taxon>
        <taxon>Streptophyta</taxon>
        <taxon>Embryophyta</taxon>
        <taxon>Tracheophyta</taxon>
        <taxon>Spermatophyta</taxon>
        <taxon>Magnoliopsida</taxon>
        <taxon>eudicotyledons</taxon>
        <taxon>Gunneridae</taxon>
        <taxon>Pentapetalae</taxon>
        <taxon>rosids</taxon>
        <taxon>fabids</taxon>
        <taxon>Rosales</taxon>
        <taxon>Cannabaceae</taxon>
        <taxon>Cannabis</taxon>
    </lineage>
</organism>
<proteinExistence type="predicted"/>
<accession>A0A803P9Q4</accession>
<reference evidence="2" key="1">
    <citation type="submission" date="2018-11" db="EMBL/GenBank/DDBJ databases">
        <authorList>
            <person name="Grassa J C."/>
        </authorList>
    </citation>
    <scope>NUCLEOTIDE SEQUENCE [LARGE SCALE GENOMIC DNA]</scope>
</reference>
<sequence>MSPWYQILLAAGNIQEGDRHGKLLSTSFKVERLPEHRGNRKLRGNRGGHWGRSPHSDHIPKGHFIEIVLSRKKEEPKKNTAEPAGLILHYNSVDTDASPPYQTVSLVLLMVVLIPWLIDSGATHSYVSKVE</sequence>
<dbReference type="EMBL" id="UZAU01000262">
    <property type="status" value="NOT_ANNOTATED_CDS"/>
    <property type="molecule type" value="Genomic_DNA"/>
</dbReference>
<reference evidence="2" key="2">
    <citation type="submission" date="2021-03" db="UniProtKB">
        <authorList>
            <consortium name="EnsemblPlants"/>
        </authorList>
    </citation>
    <scope>IDENTIFICATION</scope>
</reference>
<keyword evidence="3" id="KW-1185">Reference proteome</keyword>